<dbReference type="GO" id="GO:0016887">
    <property type="term" value="F:ATP hydrolysis activity"/>
    <property type="evidence" value="ECO:0007669"/>
    <property type="project" value="InterPro"/>
</dbReference>
<dbReference type="PANTHER" id="PTHR48041:SF2">
    <property type="entry name" value="ATP-DEPENDENT PERMEASE-RELATED"/>
    <property type="match status" value="1"/>
</dbReference>
<keyword evidence="14" id="KW-0325">Glycoprotein</keyword>
<comment type="subcellular location">
    <subcellularLocation>
        <location evidence="1">Endoplasmic reticulum membrane</location>
        <topology evidence="1">Multi-pass membrane protein</topology>
    </subcellularLocation>
</comment>
<dbReference type="InterPro" id="IPR003593">
    <property type="entry name" value="AAA+_ATPase"/>
</dbReference>
<feature type="transmembrane region" description="Helical" evidence="16">
    <location>
        <begin position="1385"/>
        <end position="1408"/>
    </location>
</feature>
<evidence type="ECO:0000256" key="2">
    <source>
        <dbReference type="ARBA" id="ARBA00005814"/>
    </source>
</evidence>
<dbReference type="InterPro" id="IPR000742">
    <property type="entry name" value="EGF"/>
</dbReference>
<comment type="similarity">
    <text evidence="2">Belongs to the ABC transporter superfamily. ABCG family. Eye pigment precursor importer (TC 3.A.1.204) subfamily.</text>
</comment>
<dbReference type="EMBL" id="CP086714">
    <property type="protein sequence ID" value="WOO77728.1"/>
    <property type="molecule type" value="Genomic_DNA"/>
</dbReference>
<dbReference type="InterPro" id="IPR043926">
    <property type="entry name" value="ABCG_dom"/>
</dbReference>
<keyword evidence="19" id="KW-1185">Reference proteome</keyword>
<keyword evidence="13 16" id="KW-0472">Membrane</keyword>
<dbReference type="FunFam" id="3.40.50.300:FF:000702">
    <property type="entry name" value="ABC transporter (Adp1)"/>
    <property type="match status" value="1"/>
</dbReference>
<name>A0AAF1BN81_9TREE</name>
<dbReference type="SMART" id="SM00382">
    <property type="entry name" value="AAA"/>
    <property type="match status" value="1"/>
</dbReference>
<dbReference type="PROSITE" id="PS00211">
    <property type="entry name" value="ABC_TRANSPORTER_1"/>
    <property type="match status" value="1"/>
</dbReference>
<evidence type="ECO:0000256" key="7">
    <source>
        <dbReference type="ARBA" id="ARBA00022741"/>
    </source>
</evidence>
<evidence type="ECO:0000256" key="11">
    <source>
        <dbReference type="ARBA" id="ARBA00022989"/>
    </source>
</evidence>
<dbReference type="GO" id="GO:0005789">
    <property type="term" value="C:endoplasmic reticulum membrane"/>
    <property type="evidence" value="ECO:0007669"/>
    <property type="project" value="UniProtKB-SubCell"/>
</dbReference>
<reference evidence="18" key="1">
    <citation type="submission" date="2023-10" db="EMBL/GenBank/DDBJ databases">
        <authorList>
            <person name="Noh H."/>
        </authorList>
    </citation>
    <scope>NUCLEOTIDE SEQUENCE</scope>
    <source>
        <strain evidence="18">DUCC4014</strain>
    </source>
</reference>
<dbReference type="RefSeq" id="XP_062623760.1">
    <property type="nucleotide sequence ID" value="XM_062767777.1"/>
</dbReference>
<organism evidence="18 19">
    <name type="scientific">Vanrija pseudolonga</name>
    <dbReference type="NCBI Taxonomy" id="143232"/>
    <lineage>
        <taxon>Eukaryota</taxon>
        <taxon>Fungi</taxon>
        <taxon>Dikarya</taxon>
        <taxon>Basidiomycota</taxon>
        <taxon>Agaricomycotina</taxon>
        <taxon>Tremellomycetes</taxon>
        <taxon>Trichosporonales</taxon>
        <taxon>Trichosporonaceae</taxon>
        <taxon>Vanrija</taxon>
    </lineage>
</organism>
<dbReference type="InterPro" id="IPR036188">
    <property type="entry name" value="FAD/NAD-bd_sf"/>
</dbReference>
<dbReference type="SUPFAM" id="SSF51905">
    <property type="entry name" value="FAD/NAD(P)-binding domain"/>
    <property type="match status" value="1"/>
</dbReference>
<dbReference type="PROSITE" id="PS00022">
    <property type="entry name" value="EGF_1"/>
    <property type="match status" value="1"/>
</dbReference>
<keyword evidence="6" id="KW-0732">Signal</keyword>
<keyword evidence="5 16" id="KW-0812">Transmembrane</keyword>
<evidence type="ECO:0000256" key="8">
    <source>
        <dbReference type="ARBA" id="ARBA00022824"/>
    </source>
</evidence>
<accession>A0AAF1BN81</accession>
<dbReference type="InterPro" id="IPR017871">
    <property type="entry name" value="ABC_transporter-like_CS"/>
</dbReference>
<keyword evidence="8" id="KW-0256">Endoplasmic reticulum</keyword>
<dbReference type="PRINTS" id="PR00420">
    <property type="entry name" value="RNGMNOXGNASE"/>
</dbReference>
<feature type="region of interest" description="Disordered" evidence="15">
    <location>
        <begin position="1106"/>
        <end position="1156"/>
    </location>
</feature>
<dbReference type="CDD" id="cd03213">
    <property type="entry name" value="ABCG_EPDR"/>
    <property type="match status" value="1"/>
</dbReference>
<feature type="transmembrane region" description="Helical" evidence="16">
    <location>
        <begin position="1346"/>
        <end position="1373"/>
    </location>
</feature>
<dbReference type="GO" id="GO:0005524">
    <property type="term" value="F:ATP binding"/>
    <property type="evidence" value="ECO:0007669"/>
    <property type="project" value="UniProtKB-KW"/>
</dbReference>
<dbReference type="PROSITE" id="PS01186">
    <property type="entry name" value="EGF_2"/>
    <property type="match status" value="1"/>
</dbReference>
<dbReference type="Pfam" id="PF19055">
    <property type="entry name" value="ABC2_membrane_7"/>
    <property type="match status" value="1"/>
</dbReference>
<gene>
    <name evidence="18" type="primary">ARB_01379_1</name>
    <name evidence="18" type="ORF">LOC62_01G001293</name>
</gene>
<evidence type="ECO:0000256" key="4">
    <source>
        <dbReference type="ARBA" id="ARBA00022630"/>
    </source>
</evidence>
<dbReference type="CDD" id="cd00055">
    <property type="entry name" value="EGF_Lam"/>
    <property type="match status" value="1"/>
</dbReference>
<dbReference type="GO" id="GO:0016491">
    <property type="term" value="F:oxidoreductase activity"/>
    <property type="evidence" value="ECO:0007669"/>
    <property type="project" value="UniProtKB-KW"/>
</dbReference>
<proteinExistence type="inferred from homology"/>
<feature type="transmembrane region" description="Helical" evidence="16">
    <location>
        <begin position="1269"/>
        <end position="1291"/>
    </location>
</feature>
<dbReference type="GO" id="GO:0140359">
    <property type="term" value="F:ABC-type transporter activity"/>
    <property type="evidence" value="ECO:0007669"/>
    <property type="project" value="InterPro"/>
</dbReference>
<dbReference type="Gene3D" id="3.50.50.60">
    <property type="entry name" value="FAD/NAD(P)-binding domain"/>
    <property type="match status" value="1"/>
</dbReference>
<dbReference type="PANTHER" id="PTHR48041">
    <property type="entry name" value="ABC TRANSPORTER G FAMILY MEMBER 28"/>
    <property type="match status" value="1"/>
</dbReference>
<keyword evidence="4" id="KW-0285">Flavoprotein</keyword>
<keyword evidence="7" id="KW-0547">Nucleotide-binding</keyword>
<evidence type="ECO:0000259" key="17">
    <source>
        <dbReference type="PROSITE" id="PS50893"/>
    </source>
</evidence>
<dbReference type="Pfam" id="PF01061">
    <property type="entry name" value="ABC2_membrane"/>
    <property type="match status" value="1"/>
</dbReference>
<sequence>MVGIQRHPDGPTRIAILGAGYAGATAAIALQRLGANLDISVFDGASALREVGASIGLQACALRALDKLGLGDEVEEIAYRHGAQPLTHRHWKTGEVQHTPLPDPLPEERHQMARFARAHLHQLLLAHVDAPVQVGKRATQVTVEEGGVRVLFADGTAWEGDAVIGADGIHSATRKAFYPDFKIDPGNGVTLRGIFDASLLEGTEGVDLPKESCHWLGPDRAFFTSPLKRGLYAHVAFLPNHLIPTVTREWDAKTEIDYAALYAHWYPPIAALTRVAPEVRVFPDYNGPALPSLVVGGGRGVLLGDAGHCHGGAFAAGGTLAIEDAYTLGLAVKAALDRARAAGRAALQAEDLAFAFDLFDKARLAHVNRLLKAASELRKAKKHTEGQILTEEDIEAYVHRHVDITWVSDNDADAVFAKVLAEAEAEASERAGFGAIAKRHTAASEELLDLRGSELIPPRRPPADKDKCPPCFNCLLPAFNCGQFGECNQYDGQCRCPPGFGGQDCLTPLCGSLKDGDARFPRPDGKLCDCSDGWGGINCNVCKDDSACKGFKLRNPIDGTFDEPEGGDDDDPSQQMVCYKGGLTVDRSFQMCDVTNRKIIDTIPDQKKPQVTFSCIAAEPETNVSSPAVNFGGLGSDFGMSTLEDKASMGTCGFQFWVDRIESFYCKLEQCQWFAEETPGANETHFNCEKIECACIPGRFLCGENGSVNIDDFLNEEVKGPGSFNCVSGQGCTFEEPAMNQLINDIFGDKAITLDCDSGECLHYSQVPGYSPPAQADNSFLVALSAALALAIFAAACLRGFGISSMADRAVLWYLGRTRRNPPGFAGVKLPEDEAAKLMADHVPATLHFSNISYTLPKGRQVLSHVTGTVRPGEILAIMGASGAGKSTLLDILARKDKRGKVEGVTYVNGRQIDNAVFRRVSGFVDQEDTLLPTLTVYETILYSALLRLPRDMSYEAKVYRTLETMNELGILGIKDSRIGESGKRSISGGEKRRVSIACELVTGPSILFLDEPTSGLDSYNAYNVIDSLKTLAKQYRRTVIFTIHQPQSNIVALFDRLLVLARGQLVYSGEAIKAQEHFEGVGYVCPPGYNIADYLIDVTVEAAGDSRRGNGNGRNGSGTDAPGHSRIDVEGDAESGFAGRSRTPVDTGGTSTPLPTAIQHKAARLLGFSTPGASGVSTPGVALDSEGVPQVPEALAALVVANRAGDATKIVEAEITRIQSGETADGEERNVEDEFTELHIKGYKKASFGTQFILLSGRAFKNLYRNPLLMGTHYIVAVVVALLCGFFFYHVTNDIPGFQNRLGLFLFILSLFGFSTLSSLGIFANERMLFMRERANGYYSPAAYFLSKVLFDIIPLRVIPPFVLGSIVYGLAGLNPDVASFWKFILILVLFNLSAAAIVLFLSVAIADSGVANLLGSLVMLYNLLFAGLLMNYDRVPHGLKWMQTLSFFHAAYEALLVNELRYLQLIEHKFGLDIQVPSATILSSFGFHAQAFWFPDTTLLVVVFGVFIIASYVVLEVFVKERR</sequence>
<feature type="transmembrane region" description="Helical" evidence="16">
    <location>
        <begin position="1303"/>
        <end position="1325"/>
    </location>
</feature>
<keyword evidence="11 16" id="KW-1133">Transmembrane helix</keyword>
<evidence type="ECO:0000313" key="18">
    <source>
        <dbReference type="EMBL" id="WOO77728.1"/>
    </source>
</evidence>
<keyword evidence="10" id="KW-0067">ATP-binding</keyword>
<dbReference type="Proteomes" id="UP000827549">
    <property type="component" value="Chromosome 1"/>
</dbReference>
<dbReference type="InterPro" id="IPR002938">
    <property type="entry name" value="FAD-bd"/>
</dbReference>
<feature type="domain" description="ABC transporter" evidence="17">
    <location>
        <begin position="847"/>
        <end position="1088"/>
    </location>
</feature>
<dbReference type="InterPro" id="IPR050352">
    <property type="entry name" value="ABCG_transporters"/>
</dbReference>
<protein>
    <submittedName>
        <fullName evidence="18">ABC transporter G family member</fullName>
    </submittedName>
</protein>
<feature type="transmembrane region" description="Helical" evidence="16">
    <location>
        <begin position="1501"/>
        <end position="1521"/>
    </location>
</feature>
<evidence type="ECO:0000256" key="15">
    <source>
        <dbReference type="SAM" id="MobiDB-lite"/>
    </source>
</evidence>
<dbReference type="GeneID" id="87804550"/>
<evidence type="ECO:0000256" key="5">
    <source>
        <dbReference type="ARBA" id="ARBA00022692"/>
    </source>
</evidence>
<evidence type="ECO:0000256" key="3">
    <source>
        <dbReference type="ARBA" id="ARBA00022448"/>
    </source>
</evidence>
<dbReference type="SUPFAM" id="SSF52540">
    <property type="entry name" value="P-loop containing nucleoside triphosphate hydrolases"/>
    <property type="match status" value="1"/>
</dbReference>
<keyword evidence="3" id="KW-0813">Transport</keyword>
<evidence type="ECO:0000256" key="13">
    <source>
        <dbReference type="ARBA" id="ARBA00023136"/>
    </source>
</evidence>
<evidence type="ECO:0000256" key="6">
    <source>
        <dbReference type="ARBA" id="ARBA00022729"/>
    </source>
</evidence>
<dbReference type="GO" id="GO:0071949">
    <property type="term" value="F:FAD binding"/>
    <property type="evidence" value="ECO:0007669"/>
    <property type="project" value="InterPro"/>
</dbReference>
<dbReference type="InterPro" id="IPR002049">
    <property type="entry name" value="LE_dom"/>
</dbReference>
<dbReference type="Pfam" id="PF00005">
    <property type="entry name" value="ABC_tran"/>
    <property type="match status" value="1"/>
</dbReference>
<evidence type="ECO:0000256" key="1">
    <source>
        <dbReference type="ARBA" id="ARBA00004477"/>
    </source>
</evidence>
<dbReference type="Gene3D" id="3.40.50.300">
    <property type="entry name" value="P-loop containing nucleotide triphosphate hydrolases"/>
    <property type="match status" value="1"/>
</dbReference>
<evidence type="ECO:0000256" key="14">
    <source>
        <dbReference type="ARBA" id="ARBA00023180"/>
    </source>
</evidence>
<feature type="transmembrane region" description="Helical" evidence="16">
    <location>
        <begin position="780"/>
        <end position="801"/>
    </location>
</feature>
<keyword evidence="12" id="KW-0560">Oxidoreductase</keyword>
<evidence type="ECO:0000256" key="16">
    <source>
        <dbReference type="SAM" id="Phobius"/>
    </source>
</evidence>
<feature type="transmembrane region" description="Helical" evidence="16">
    <location>
        <begin position="1415"/>
        <end position="1434"/>
    </location>
</feature>
<dbReference type="InterPro" id="IPR027417">
    <property type="entry name" value="P-loop_NTPase"/>
</dbReference>
<dbReference type="Pfam" id="PF01494">
    <property type="entry name" value="FAD_binding_3"/>
    <property type="match status" value="1"/>
</dbReference>
<dbReference type="PROSITE" id="PS50893">
    <property type="entry name" value="ABC_TRANSPORTER_2"/>
    <property type="match status" value="1"/>
</dbReference>
<evidence type="ECO:0000313" key="19">
    <source>
        <dbReference type="Proteomes" id="UP000827549"/>
    </source>
</evidence>
<evidence type="ECO:0000256" key="10">
    <source>
        <dbReference type="ARBA" id="ARBA00022840"/>
    </source>
</evidence>
<evidence type="ECO:0000256" key="9">
    <source>
        <dbReference type="ARBA" id="ARBA00022827"/>
    </source>
</evidence>
<dbReference type="InterPro" id="IPR013525">
    <property type="entry name" value="ABC2_TM"/>
</dbReference>
<evidence type="ECO:0000256" key="12">
    <source>
        <dbReference type="ARBA" id="ARBA00023002"/>
    </source>
</evidence>
<keyword evidence="9" id="KW-0274">FAD</keyword>
<dbReference type="InterPro" id="IPR003439">
    <property type="entry name" value="ABC_transporter-like_ATP-bd"/>
</dbReference>